<proteinExistence type="inferred from homology"/>
<dbReference type="GO" id="GO:0031616">
    <property type="term" value="C:spindle pole centrosome"/>
    <property type="evidence" value="ECO:0007669"/>
    <property type="project" value="TreeGrafter"/>
</dbReference>
<organism evidence="3 4">
    <name type="scientific">Glossina brevipalpis</name>
    <dbReference type="NCBI Taxonomy" id="37001"/>
    <lineage>
        <taxon>Eukaryota</taxon>
        <taxon>Metazoa</taxon>
        <taxon>Ecdysozoa</taxon>
        <taxon>Arthropoda</taxon>
        <taxon>Hexapoda</taxon>
        <taxon>Insecta</taxon>
        <taxon>Pterygota</taxon>
        <taxon>Neoptera</taxon>
        <taxon>Endopterygota</taxon>
        <taxon>Diptera</taxon>
        <taxon>Brachycera</taxon>
        <taxon>Muscomorpha</taxon>
        <taxon>Hippoboscoidea</taxon>
        <taxon>Glossinidae</taxon>
        <taxon>Glossina</taxon>
    </lineage>
</organism>
<feature type="region of interest" description="Disordered" evidence="2">
    <location>
        <begin position="320"/>
        <end position="345"/>
    </location>
</feature>
<dbReference type="STRING" id="37001.A0A1A9WIY2"/>
<keyword evidence="4" id="KW-1185">Reference proteome</keyword>
<dbReference type="Proteomes" id="UP000091820">
    <property type="component" value="Unassembled WGS sequence"/>
</dbReference>
<feature type="compositionally biased region" description="Basic and acidic residues" evidence="2">
    <location>
        <begin position="52"/>
        <end position="63"/>
    </location>
</feature>
<feature type="region of interest" description="Disordered" evidence="2">
    <location>
        <begin position="887"/>
        <end position="920"/>
    </location>
</feature>
<dbReference type="PANTHER" id="PTHR12353:SF1">
    <property type="entry name" value="DISKS LARGE-ASSOCIATED PROTEIN 5"/>
    <property type="match status" value="1"/>
</dbReference>
<dbReference type="InterPro" id="IPR005026">
    <property type="entry name" value="SAPAP"/>
</dbReference>
<dbReference type="AlphaFoldDB" id="A0A1A9WIY2"/>
<reference evidence="3" key="2">
    <citation type="submission" date="2020-05" db="UniProtKB">
        <authorList>
            <consortium name="EnsemblMetazoa"/>
        </authorList>
    </citation>
    <scope>IDENTIFICATION</scope>
    <source>
        <strain evidence="3">IAEA</strain>
    </source>
</reference>
<evidence type="ECO:0000256" key="1">
    <source>
        <dbReference type="ARBA" id="ARBA00008839"/>
    </source>
</evidence>
<protein>
    <recommendedName>
        <fullName evidence="5">Guanylate kinase-associated protein mars</fullName>
    </recommendedName>
</protein>
<name>A0A1A9WIY2_9MUSC</name>
<dbReference type="GO" id="GO:0005737">
    <property type="term" value="C:cytoplasm"/>
    <property type="evidence" value="ECO:0007669"/>
    <property type="project" value="TreeGrafter"/>
</dbReference>
<dbReference type="GO" id="GO:0005634">
    <property type="term" value="C:nucleus"/>
    <property type="evidence" value="ECO:0007669"/>
    <property type="project" value="TreeGrafter"/>
</dbReference>
<dbReference type="GO" id="GO:0007059">
    <property type="term" value="P:chromosome segregation"/>
    <property type="evidence" value="ECO:0007669"/>
    <property type="project" value="TreeGrafter"/>
</dbReference>
<dbReference type="EnsemblMetazoa" id="GBRI021495-RA">
    <property type="protein sequence ID" value="GBRI021495-PA"/>
    <property type="gene ID" value="GBRI021495"/>
</dbReference>
<reference evidence="4" key="1">
    <citation type="submission" date="2014-03" db="EMBL/GenBank/DDBJ databases">
        <authorList>
            <person name="Aksoy S."/>
            <person name="Warren W."/>
            <person name="Wilson R.K."/>
        </authorList>
    </citation>
    <scope>NUCLEOTIDE SEQUENCE [LARGE SCALE GENOMIC DNA]</scope>
    <source>
        <strain evidence="4">IAEA</strain>
    </source>
</reference>
<evidence type="ECO:0000256" key="2">
    <source>
        <dbReference type="SAM" id="MobiDB-lite"/>
    </source>
</evidence>
<comment type="similarity">
    <text evidence="1">Belongs to the SAPAP family.</text>
</comment>
<dbReference type="GO" id="GO:0051642">
    <property type="term" value="P:centrosome localization"/>
    <property type="evidence" value="ECO:0007669"/>
    <property type="project" value="TreeGrafter"/>
</dbReference>
<evidence type="ECO:0008006" key="5">
    <source>
        <dbReference type="Google" id="ProtNLM"/>
    </source>
</evidence>
<accession>A0A1A9WIY2</accession>
<evidence type="ECO:0000313" key="4">
    <source>
        <dbReference type="Proteomes" id="UP000091820"/>
    </source>
</evidence>
<dbReference type="GO" id="GO:0023052">
    <property type="term" value="P:signaling"/>
    <property type="evidence" value="ECO:0007669"/>
    <property type="project" value="InterPro"/>
</dbReference>
<dbReference type="VEuPathDB" id="VectorBase:GBRI021495"/>
<feature type="compositionally biased region" description="Polar residues" evidence="2">
    <location>
        <begin position="70"/>
        <end position="87"/>
    </location>
</feature>
<dbReference type="GO" id="GO:0007346">
    <property type="term" value="P:regulation of mitotic cell cycle"/>
    <property type="evidence" value="ECO:0007669"/>
    <property type="project" value="TreeGrafter"/>
</dbReference>
<sequence length="941" mass="107278">MQYEGTERLEDTSACAGVRADLKVCLLESDCCKKETSRMTPNLPAGRQNVQESRRKQRAEQHLKARNISPMCSHQDSVEQAENGNKSGDTERLVEYEAQKENVNNDHFASMKPNGKDPNILRKQYEYLKRFTEWKQNKKLRQEISMKAKTKKPFIPVGSASYTASFVPKDHKNFTAPSGLKHPPICKKDTTTVKSRRSIYKVNSAPKKAKLLDTERRKLPFVVVDKAALLSSSRTKLARDKKQRQTTLKNTVIKNSAPSNLVSAFHPVVSTVSKNMKSSGVKDKVLLKATKTVETQQTQIKRPLTRSRPMVKRIMPEAAPTSTGAIKKARSTQIKRDMDKPKATHKSARLGMNMKSKPINVTAKNNVKSSTALKSLILETDFNFNCTNLRKNNITSTQVKKPTVKESDDANFEPPAPHKEIANNCEKFKFIRYSVVDESLSDQEQQQEDGVTKDVLDNQISDEKQIINEPKSFKTPKKSEDHTLTNYVSPFVTLSRGKVSRKQEDNTRNSIYLQLEDEQILGKTTLEANFTEASKADVAVRRTLESVRYFRHQLQDEIDRLHHLCDIWEDYKQTNLEKLQEINGDDMINVTIGQTKLLTSKKFMQFRELIDRCEARAIGRDKVQDDGSENTKLINDTDLEGFWSMLKLQVENVDKRFDNLNRWKVNDWKDPDAMALAENKSKPKIKKRQQDKFPRSKPSSLITMIRKMQAEARKNKAKQGEAKDNEADIILTTPMSKIRRSGICRDLTPSQLSGNNTPNRIPAIVKDRKSFSQAATVLFLSSSKKRYSQCPGKASPDCVISPSIIQFNRNLESFESLLSKRKSDILIKSNLNGTPPSKSKIVADSILHTPQAGRKSILKTPGTTKNKLRNVIFDEKLRVKTFNFLMNENNENEQPNGERTINDRHENDLEKSPKKEGYERTYSLRTRNVHLRPSEEIIIPK</sequence>
<dbReference type="Pfam" id="PF03359">
    <property type="entry name" value="GKAP"/>
    <property type="match status" value="1"/>
</dbReference>
<feature type="region of interest" description="Disordered" evidence="2">
    <location>
        <begin position="36"/>
        <end position="90"/>
    </location>
</feature>
<dbReference type="GO" id="GO:0008017">
    <property type="term" value="F:microtubule binding"/>
    <property type="evidence" value="ECO:0007669"/>
    <property type="project" value="TreeGrafter"/>
</dbReference>
<dbReference type="GO" id="GO:0007052">
    <property type="term" value="P:mitotic spindle organization"/>
    <property type="evidence" value="ECO:0007669"/>
    <property type="project" value="TreeGrafter"/>
</dbReference>
<evidence type="ECO:0000313" key="3">
    <source>
        <dbReference type="EnsemblMetazoa" id="GBRI021495-PA"/>
    </source>
</evidence>
<feature type="compositionally biased region" description="Basic and acidic residues" evidence="2">
    <location>
        <begin position="900"/>
        <end position="919"/>
    </location>
</feature>
<dbReference type="PANTHER" id="PTHR12353">
    <property type="entry name" value="DISKS LARGE-ASSOCIATED PROTEIN DAP SAP90/PSD-95-ASSOCIATED PROTEIN"/>
    <property type="match status" value="1"/>
</dbReference>
<dbReference type="GO" id="GO:0051382">
    <property type="term" value="P:kinetochore assembly"/>
    <property type="evidence" value="ECO:0007669"/>
    <property type="project" value="TreeGrafter"/>
</dbReference>